<dbReference type="RefSeq" id="WP_146819727.1">
    <property type="nucleotide sequence ID" value="NZ_BJYK01000009.1"/>
</dbReference>
<dbReference type="CDD" id="cd06579">
    <property type="entry name" value="TM_PBP1_transp_AraH_like"/>
    <property type="match status" value="1"/>
</dbReference>
<keyword evidence="8 12" id="KW-0472">Membrane</keyword>
<dbReference type="InterPro" id="IPR001851">
    <property type="entry name" value="ABC_transp_permease"/>
</dbReference>
<comment type="subcellular location">
    <subcellularLocation>
        <location evidence="1">Cell membrane</location>
        <topology evidence="1">Multi-pass membrane protein</topology>
    </subcellularLocation>
</comment>
<dbReference type="AlphaFoldDB" id="A0A511YZN3"/>
<evidence type="ECO:0000256" key="11">
    <source>
        <dbReference type="SAM" id="MobiDB-lite"/>
    </source>
</evidence>
<feature type="transmembrane region" description="Helical" evidence="12">
    <location>
        <begin position="165"/>
        <end position="188"/>
    </location>
</feature>
<feature type="transmembrane region" description="Helical" evidence="12">
    <location>
        <begin position="217"/>
        <end position="235"/>
    </location>
</feature>
<dbReference type="EMBL" id="BJYK01000009">
    <property type="protein sequence ID" value="GEN80639.1"/>
    <property type="molecule type" value="Genomic_DNA"/>
</dbReference>
<evidence type="ECO:0000256" key="6">
    <source>
        <dbReference type="ARBA" id="ARBA00022692"/>
    </source>
</evidence>
<comment type="subunit">
    <text evidence="2">The complex is composed of two ATP-binding proteins (LsrA), two transmembrane proteins (LsrC and LsrD) and a solute-binding protein (LsrB).</text>
</comment>
<evidence type="ECO:0000313" key="13">
    <source>
        <dbReference type="EMBL" id="GEN80639.1"/>
    </source>
</evidence>
<gene>
    <name evidence="13" type="ORF">AFE02nite_23730</name>
</gene>
<feature type="transmembrane region" description="Helical" evidence="12">
    <location>
        <begin position="97"/>
        <end position="117"/>
    </location>
</feature>
<dbReference type="PANTHER" id="PTHR32196">
    <property type="entry name" value="ABC TRANSPORTER PERMEASE PROTEIN YPHD-RELATED-RELATED"/>
    <property type="match status" value="1"/>
</dbReference>
<feature type="transmembrane region" description="Helical" evidence="12">
    <location>
        <begin position="241"/>
        <end position="261"/>
    </location>
</feature>
<dbReference type="PANTHER" id="PTHR32196:SF29">
    <property type="entry name" value="AUTOINDUCER 2 IMPORT SYSTEM PERMEASE PROTEIN LSRC"/>
    <property type="match status" value="1"/>
</dbReference>
<feature type="transmembrane region" description="Helical" evidence="12">
    <location>
        <begin position="124"/>
        <end position="145"/>
    </location>
</feature>
<evidence type="ECO:0000256" key="7">
    <source>
        <dbReference type="ARBA" id="ARBA00022989"/>
    </source>
</evidence>
<evidence type="ECO:0000256" key="4">
    <source>
        <dbReference type="ARBA" id="ARBA00022475"/>
    </source>
</evidence>
<dbReference type="Pfam" id="PF02653">
    <property type="entry name" value="BPD_transp_2"/>
    <property type="match status" value="1"/>
</dbReference>
<feature type="transmembrane region" description="Helical" evidence="12">
    <location>
        <begin position="73"/>
        <end position="91"/>
    </location>
</feature>
<keyword evidence="3" id="KW-0813">Transport</keyword>
<sequence>MQTKVRDRFRRALGRSNSAGLVLLTVITWSVYAVLGNGFLSSFNLFTLSQVAAGTAVIGLAQLAVVVTGRMNLAVGAIGVGVVMLTGWLMGPVGVPPLVAILIGLVAGGAAGALMAWLELSTGLNSFIVTLAMGSVYTGLMLILSKGVSVSVLPPAVTAFGSRSLLSPYLSFLVIPAVVLAGVLWYLYQRTSVGWKILAVGGNETAARLGGVRTGRMVVVSFAISGVLCGVAAVMEMSRVAAALPSLGTTWLMASFIVPVLGGTPLKGGSVSVGGALLAAVFVESITSGLVSLSVAPYWQSLAVALVLLVAVVADEARRRRQRRRPHVEVSEPVEMEGSHVRATV</sequence>
<comment type="function">
    <text evidence="9">Part of the ABC transporter complex LsrABCD involved in autoinducer 2 (AI-2) import. Probably responsible for the translocation of the substrate across the membrane.</text>
</comment>
<feature type="transmembrane region" description="Helical" evidence="12">
    <location>
        <begin position="273"/>
        <end position="292"/>
    </location>
</feature>
<keyword evidence="14" id="KW-1185">Reference proteome</keyword>
<protein>
    <recommendedName>
        <fullName evidence="10">Autoinducer 2 import system permease protein LsrC</fullName>
    </recommendedName>
</protein>
<keyword evidence="4" id="KW-1003">Cell membrane</keyword>
<evidence type="ECO:0000256" key="8">
    <source>
        <dbReference type="ARBA" id="ARBA00023136"/>
    </source>
</evidence>
<accession>A0A511YZN3</accession>
<evidence type="ECO:0000256" key="12">
    <source>
        <dbReference type="SAM" id="Phobius"/>
    </source>
</evidence>
<name>A0A511YZN3_9CELL</name>
<keyword evidence="6 12" id="KW-0812">Transmembrane</keyword>
<reference evidence="13 14" key="1">
    <citation type="submission" date="2019-07" db="EMBL/GenBank/DDBJ databases">
        <title>Whole genome shotgun sequence of Actinotalea fermentans NBRC 105374.</title>
        <authorList>
            <person name="Hosoyama A."/>
            <person name="Uohara A."/>
            <person name="Ohji S."/>
            <person name="Ichikawa N."/>
        </authorList>
    </citation>
    <scope>NUCLEOTIDE SEQUENCE [LARGE SCALE GENOMIC DNA]</scope>
    <source>
        <strain evidence="13 14">NBRC 105374</strain>
    </source>
</reference>
<feature type="transmembrane region" description="Helical" evidence="12">
    <location>
        <begin position="21"/>
        <end position="40"/>
    </location>
</feature>
<dbReference type="Proteomes" id="UP000321484">
    <property type="component" value="Unassembled WGS sequence"/>
</dbReference>
<dbReference type="GO" id="GO:0005886">
    <property type="term" value="C:plasma membrane"/>
    <property type="evidence" value="ECO:0007669"/>
    <property type="project" value="UniProtKB-SubCell"/>
</dbReference>
<feature type="transmembrane region" description="Helical" evidence="12">
    <location>
        <begin position="46"/>
        <end position="66"/>
    </location>
</feature>
<evidence type="ECO:0000313" key="14">
    <source>
        <dbReference type="Proteomes" id="UP000321484"/>
    </source>
</evidence>
<evidence type="ECO:0000256" key="9">
    <source>
        <dbReference type="ARBA" id="ARBA00025439"/>
    </source>
</evidence>
<comment type="caution">
    <text evidence="13">The sequence shown here is derived from an EMBL/GenBank/DDBJ whole genome shotgun (WGS) entry which is preliminary data.</text>
</comment>
<feature type="region of interest" description="Disordered" evidence="11">
    <location>
        <begin position="322"/>
        <end position="345"/>
    </location>
</feature>
<feature type="transmembrane region" description="Helical" evidence="12">
    <location>
        <begin position="298"/>
        <end position="315"/>
    </location>
</feature>
<keyword evidence="7 12" id="KW-1133">Transmembrane helix</keyword>
<evidence type="ECO:0000256" key="2">
    <source>
        <dbReference type="ARBA" id="ARBA00011262"/>
    </source>
</evidence>
<organism evidence="13 14">
    <name type="scientific">Actinotalea fermentans</name>
    <dbReference type="NCBI Taxonomy" id="43671"/>
    <lineage>
        <taxon>Bacteria</taxon>
        <taxon>Bacillati</taxon>
        <taxon>Actinomycetota</taxon>
        <taxon>Actinomycetes</taxon>
        <taxon>Micrococcales</taxon>
        <taxon>Cellulomonadaceae</taxon>
        <taxon>Actinotalea</taxon>
    </lineage>
</organism>
<keyword evidence="5" id="KW-0997">Cell inner membrane</keyword>
<evidence type="ECO:0000256" key="1">
    <source>
        <dbReference type="ARBA" id="ARBA00004651"/>
    </source>
</evidence>
<evidence type="ECO:0000256" key="5">
    <source>
        <dbReference type="ARBA" id="ARBA00022519"/>
    </source>
</evidence>
<proteinExistence type="predicted"/>
<dbReference type="OrthoDB" id="5193167at2"/>
<evidence type="ECO:0000256" key="3">
    <source>
        <dbReference type="ARBA" id="ARBA00022448"/>
    </source>
</evidence>
<dbReference type="GO" id="GO:0022857">
    <property type="term" value="F:transmembrane transporter activity"/>
    <property type="evidence" value="ECO:0007669"/>
    <property type="project" value="InterPro"/>
</dbReference>
<evidence type="ECO:0000256" key="10">
    <source>
        <dbReference type="ARBA" id="ARBA00039382"/>
    </source>
</evidence>